<organism evidence="2 3">
    <name type="scientific">Candidatus Ventrousia excrementavium</name>
    <dbReference type="NCBI Taxonomy" id="2840961"/>
    <lineage>
        <taxon>Bacteria</taxon>
        <taxon>Bacillati</taxon>
        <taxon>Bacillota</taxon>
        <taxon>Clostridia</taxon>
        <taxon>Eubacteriales</taxon>
        <taxon>Clostridiaceae</taxon>
        <taxon>Clostridiaceae incertae sedis</taxon>
        <taxon>Candidatus Ventrousia</taxon>
    </lineage>
</organism>
<accession>A0A9D1LM04</accession>
<comment type="caution">
    <text evidence="2">The sequence shown here is derived from an EMBL/GenBank/DDBJ whole genome shotgun (WGS) entry which is preliminary data.</text>
</comment>
<reference evidence="2" key="1">
    <citation type="submission" date="2020-10" db="EMBL/GenBank/DDBJ databases">
        <authorList>
            <person name="Gilroy R."/>
        </authorList>
    </citation>
    <scope>NUCLEOTIDE SEQUENCE</scope>
    <source>
        <strain evidence="2">CHK191-8634</strain>
    </source>
</reference>
<reference evidence="2" key="2">
    <citation type="journal article" date="2021" name="PeerJ">
        <title>Extensive microbial diversity within the chicken gut microbiome revealed by metagenomics and culture.</title>
        <authorList>
            <person name="Gilroy R."/>
            <person name="Ravi A."/>
            <person name="Getino M."/>
            <person name="Pursley I."/>
            <person name="Horton D.L."/>
            <person name="Alikhan N.F."/>
            <person name="Baker D."/>
            <person name="Gharbi K."/>
            <person name="Hall N."/>
            <person name="Watson M."/>
            <person name="Adriaenssens E.M."/>
            <person name="Foster-Nyarko E."/>
            <person name="Jarju S."/>
            <person name="Secka A."/>
            <person name="Antonio M."/>
            <person name="Oren A."/>
            <person name="Chaudhuri R.R."/>
            <person name="La Ragione R."/>
            <person name="Hildebrand F."/>
            <person name="Pallen M.J."/>
        </authorList>
    </citation>
    <scope>NUCLEOTIDE SEQUENCE</scope>
    <source>
        <strain evidence="2">CHK191-8634</strain>
    </source>
</reference>
<dbReference type="AlphaFoldDB" id="A0A9D1LM04"/>
<proteinExistence type="predicted"/>
<dbReference type="EMBL" id="DVMR01000063">
    <property type="protein sequence ID" value="HIU44322.1"/>
    <property type="molecule type" value="Genomic_DNA"/>
</dbReference>
<dbReference type="InterPro" id="IPR021338">
    <property type="entry name" value="DUF2953"/>
</dbReference>
<feature type="compositionally biased region" description="Polar residues" evidence="1">
    <location>
        <begin position="85"/>
        <end position="104"/>
    </location>
</feature>
<evidence type="ECO:0000313" key="3">
    <source>
        <dbReference type="Proteomes" id="UP000824073"/>
    </source>
</evidence>
<evidence type="ECO:0000256" key="1">
    <source>
        <dbReference type="SAM" id="MobiDB-lite"/>
    </source>
</evidence>
<evidence type="ECO:0000313" key="2">
    <source>
        <dbReference type="EMBL" id="HIU44322.1"/>
    </source>
</evidence>
<gene>
    <name evidence="2" type="ORF">IAB67_08520</name>
</gene>
<name>A0A9D1LM04_9CLOT</name>
<feature type="region of interest" description="Disordered" evidence="1">
    <location>
        <begin position="56"/>
        <end position="114"/>
    </location>
</feature>
<dbReference type="Pfam" id="PF11167">
    <property type="entry name" value="DUF2953"/>
    <property type="match status" value="1"/>
</dbReference>
<protein>
    <submittedName>
        <fullName evidence="2">DUF2953 domain-containing protein</fullName>
    </submittedName>
</protein>
<feature type="compositionally biased region" description="Basic residues" evidence="1">
    <location>
        <begin position="56"/>
        <end position="77"/>
    </location>
</feature>
<sequence length="237" mass="26560">MKWILLAPLMLLGTLLALGLLVMLLRVGAGASYRNGQPRVWVKIWFVNIQLYPRRKRRKRKKDKRGKQKVTKSKKAQRPNARVQEASQSVSGRHQPSPQKQVKPTAQPAAGRQGPTVEEICTYMRFGIDAGGQLLRGLRIDKLYLRADIGTPDAAKTALAYGGASAAVSNLWPLMESLFTIRKKDIFLNACFEQEQTTIEGEIVITAMVGRMAIIGLRIFRQFTKMKKAVQANEQSQ</sequence>
<dbReference type="Proteomes" id="UP000824073">
    <property type="component" value="Unassembled WGS sequence"/>
</dbReference>